<dbReference type="KEGG" id="cfj:CFIO01_02770"/>
<name>A0A010R6Z9_9PEZI</name>
<evidence type="ECO:0000313" key="3">
    <source>
        <dbReference type="Proteomes" id="UP000020467"/>
    </source>
</evidence>
<keyword evidence="1" id="KW-0472">Membrane</keyword>
<keyword evidence="1" id="KW-1133">Transmembrane helix</keyword>
<proteinExistence type="predicted"/>
<dbReference type="OrthoDB" id="4074350at2759"/>
<protein>
    <recommendedName>
        <fullName evidence="4">Peptidase A1 domain-containing protein</fullName>
    </recommendedName>
</protein>
<keyword evidence="1" id="KW-0812">Transmembrane</keyword>
<dbReference type="AlphaFoldDB" id="A0A010R6Z9"/>
<dbReference type="HOGENOM" id="CLU_029272_1_1_1"/>
<evidence type="ECO:0000256" key="1">
    <source>
        <dbReference type="SAM" id="Phobius"/>
    </source>
</evidence>
<dbReference type="SUPFAM" id="SSF50630">
    <property type="entry name" value="Acid proteases"/>
    <property type="match status" value="1"/>
</dbReference>
<evidence type="ECO:0008006" key="4">
    <source>
        <dbReference type="Google" id="ProtNLM"/>
    </source>
</evidence>
<dbReference type="eggNOG" id="ENOG502SJYP">
    <property type="taxonomic scope" value="Eukaryota"/>
</dbReference>
<keyword evidence="3" id="KW-1185">Reference proteome</keyword>
<dbReference type="EMBL" id="JARH01000168">
    <property type="protein sequence ID" value="EXF84455.1"/>
    <property type="molecule type" value="Genomic_DNA"/>
</dbReference>
<gene>
    <name evidence="2" type="ORF">CFIO01_02770</name>
</gene>
<sequence length="436" mass="47164">MTYTFWPTGGVRSMLVPVGNGDDYISAYGQPIKLAGGSGVRLMRSSWPLGLDENISGYLWRDRMNLVSREDSQAEESRAEVDLNIWIPSESPYPGAYSNGSNGNIAVGALGLGADTSTFQQPDDFPRFKIDTITGQLVSEEKIASKSWFMHMGSVPLGQPGSLTLGGYEQNRVLGDVGTFSLDGELPRVFLTDVHLDFETGESPYNQTVGSVWKDIVIDEEAQGSVNQYGGPVGSVMVLPNAAAPYLYLPRGVCEAAALALPVRWVAEVGNRWPLGRAFLQGAFTGFNYDRKKFYMAQAPGPGMAQRIVVDDDSETIRSRPGDTFADTWQSYWTKLESVTPNNATGVNSTSTSGLGKSAITGIAVGASCGLGVLLAVFWFFCWRARRNRDVSDGEAEKNGGREVVLDADFFTGGKAEMDGRGGQCRNWSTMTISPS</sequence>
<dbReference type="Proteomes" id="UP000020467">
    <property type="component" value="Unassembled WGS sequence"/>
</dbReference>
<accession>A0A010R6Z9</accession>
<reference evidence="2 3" key="1">
    <citation type="submission" date="2014-02" db="EMBL/GenBank/DDBJ databases">
        <title>The genome sequence of Colletotrichum fioriniae PJ7.</title>
        <authorList>
            <person name="Baroncelli R."/>
            <person name="Thon M.R."/>
        </authorList>
    </citation>
    <scope>NUCLEOTIDE SEQUENCE [LARGE SCALE GENOMIC DNA]</scope>
    <source>
        <strain evidence="2 3">PJ7</strain>
    </source>
</reference>
<comment type="caution">
    <text evidence="2">The sequence shown here is derived from an EMBL/GenBank/DDBJ whole genome shotgun (WGS) entry which is preliminary data.</text>
</comment>
<dbReference type="Gene3D" id="2.40.70.10">
    <property type="entry name" value="Acid Proteases"/>
    <property type="match status" value="1"/>
</dbReference>
<evidence type="ECO:0000313" key="2">
    <source>
        <dbReference type="EMBL" id="EXF84455.1"/>
    </source>
</evidence>
<organism evidence="2 3">
    <name type="scientific">Colletotrichum fioriniae PJ7</name>
    <dbReference type="NCBI Taxonomy" id="1445577"/>
    <lineage>
        <taxon>Eukaryota</taxon>
        <taxon>Fungi</taxon>
        <taxon>Dikarya</taxon>
        <taxon>Ascomycota</taxon>
        <taxon>Pezizomycotina</taxon>
        <taxon>Sordariomycetes</taxon>
        <taxon>Hypocreomycetidae</taxon>
        <taxon>Glomerellales</taxon>
        <taxon>Glomerellaceae</taxon>
        <taxon>Colletotrichum</taxon>
        <taxon>Colletotrichum acutatum species complex</taxon>
    </lineage>
</organism>
<feature type="transmembrane region" description="Helical" evidence="1">
    <location>
        <begin position="359"/>
        <end position="382"/>
    </location>
</feature>
<dbReference type="STRING" id="1445577.A0A010R6Z9"/>
<dbReference type="InterPro" id="IPR021109">
    <property type="entry name" value="Peptidase_aspartic_dom_sf"/>
</dbReference>